<accession>E3LIV3</accession>
<feature type="transmembrane region" description="Helical" evidence="1">
    <location>
        <begin position="108"/>
        <end position="130"/>
    </location>
</feature>
<dbReference type="InterPro" id="IPR053220">
    <property type="entry name" value="Nematode_rcpt-like_serp_H"/>
</dbReference>
<dbReference type="Pfam" id="PF10318">
    <property type="entry name" value="7TM_GPCR_Srh"/>
    <property type="match status" value="1"/>
</dbReference>
<dbReference type="InParanoid" id="E3LIV3"/>
<dbReference type="AlphaFoldDB" id="E3LIV3"/>
<name>E3LIV3_CAERE</name>
<feature type="transmembrane region" description="Helical" evidence="1">
    <location>
        <begin position="244"/>
        <end position="264"/>
    </location>
</feature>
<evidence type="ECO:0000313" key="2">
    <source>
        <dbReference type="EMBL" id="EFO95633.1"/>
    </source>
</evidence>
<keyword evidence="1" id="KW-0812">Transmembrane</keyword>
<feature type="transmembrane region" description="Helical" evidence="1">
    <location>
        <begin position="151"/>
        <end position="170"/>
    </location>
</feature>
<keyword evidence="3" id="KW-1185">Reference proteome</keyword>
<reference evidence="2" key="1">
    <citation type="submission" date="2007-07" db="EMBL/GenBank/DDBJ databases">
        <title>PCAP assembly of the Caenorhabditis remanei genome.</title>
        <authorList>
            <consortium name="The Caenorhabditis remanei Sequencing Consortium"/>
            <person name="Wilson R.K."/>
        </authorList>
    </citation>
    <scope>NUCLEOTIDE SEQUENCE [LARGE SCALE GENOMIC DNA]</scope>
    <source>
        <strain evidence="2">PB4641</strain>
    </source>
</reference>
<dbReference type="InterPro" id="IPR019422">
    <property type="entry name" value="7TM_GPCR_serpentine_rcpt_Srh"/>
</dbReference>
<keyword evidence="1" id="KW-1133">Transmembrane helix</keyword>
<dbReference type="PANTHER" id="PTHR22941">
    <property type="entry name" value="SERPENTINE RECEPTOR"/>
    <property type="match status" value="1"/>
</dbReference>
<gene>
    <name evidence="2" type="ORF">CRE_09026</name>
</gene>
<keyword evidence="1" id="KW-0472">Membrane</keyword>
<proteinExistence type="predicted"/>
<evidence type="ECO:0000313" key="3">
    <source>
        <dbReference type="Proteomes" id="UP000008281"/>
    </source>
</evidence>
<sequence length="383" mass="44233">MAKDLNAYYLKNYSQCNLQYSFLASWQGLAYPSHVIQSISLPFLVLTVYIILKKTPSNMKSFSIPLLHCHIWYSLLNLLASTLATPYIYIRFFAGFGVGVLSWLGVPFMYQTLLGLLSLSGSTSSCIFLFENRSHSLRENTLKIKGKYSRIIYHFLMFMINCSILVVVFGSPSDQEVYKLQLLELDPCPTPEFFESDLFIISADKNLMRFCAWVLGPFLIFNSTGHVLLVVYSMDCGCQELINLSTLTIQLHGIAGSLTILTVYSCYRRAVIRIFHECKRESERNSESNIGRTMNVLQDWIIKRQVWSDKLKTYEVDLKRGISENDNEMKANLVRDTQLQLDCLTFFEVKELWMKEGRSLVEIWNWWKNTQETADPSYKEGPM</sequence>
<evidence type="ECO:0000256" key="1">
    <source>
        <dbReference type="SAM" id="Phobius"/>
    </source>
</evidence>
<dbReference type="Proteomes" id="UP000008281">
    <property type="component" value="Unassembled WGS sequence"/>
</dbReference>
<feature type="transmembrane region" description="Helical" evidence="1">
    <location>
        <begin position="212"/>
        <end position="232"/>
    </location>
</feature>
<dbReference type="EMBL" id="DS268409">
    <property type="protein sequence ID" value="EFO95633.1"/>
    <property type="molecule type" value="Genomic_DNA"/>
</dbReference>
<protein>
    <submittedName>
        <fullName evidence="2">Uncharacterized protein</fullName>
    </submittedName>
</protein>
<feature type="transmembrane region" description="Helical" evidence="1">
    <location>
        <begin position="64"/>
        <end position="88"/>
    </location>
</feature>
<dbReference type="PANTHER" id="PTHR22941:SF51">
    <property type="entry name" value="SERPENTINE RECEPTOR, CLASS H-RELATED"/>
    <property type="match status" value="1"/>
</dbReference>
<dbReference type="HOGENOM" id="CLU_722072_0_0_1"/>
<feature type="transmembrane region" description="Helical" evidence="1">
    <location>
        <begin position="35"/>
        <end position="52"/>
    </location>
</feature>
<organism evidence="3">
    <name type="scientific">Caenorhabditis remanei</name>
    <name type="common">Caenorhabditis vulgaris</name>
    <dbReference type="NCBI Taxonomy" id="31234"/>
    <lineage>
        <taxon>Eukaryota</taxon>
        <taxon>Metazoa</taxon>
        <taxon>Ecdysozoa</taxon>
        <taxon>Nematoda</taxon>
        <taxon>Chromadorea</taxon>
        <taxon>Rhabditida</taxon>
        <taxon>Rhabditina</taxon>
        <taxon>Rhabditomorpha</taxon>
        <taxon>Rhabditoidea</taxon>
        <taxon>Rhabditidae</taxon>
        <taxon>Peloderinae</taxon>
        <taxon>Caenorhabditis</taxon>
    </lineage>
</organism>